<protein>
    <recommendedName>
        <fullName evidence="4">Glycosyl transferase family 2</fullName>
    </recommendedName>
</protein>
<gene>
    <name evidence="2" type="ORF">QC818_06915</name>
</gene>
<evidence type="ECO:0000313" key="2">
    <source>
        <dbReference type="EMBL" id="MDR5866515.1"/>
    </source>
</evidence>
<evidence type="ECO:0008006" key="4">
    <source>
        <dbReference type="Google" id="ProtNLM"/>
    </source>
</evidence>
<keyword evidence="3" id="KW-1185">Reference proteome</keyword>
<evidence type="ECO:0000256" key="1">
    <source>
        <dbReference type="SAM" id="MobiDB-lite"/>
    </source>
</evidence>
<evidence type="ECO:0000313" key="3">
    <source>
        <dbReference type="Proteomes" id="UP001264519"/>
    </source>
</evidence>
<name>A0ABU1G0P4_9GAMM</name>
<dbReference type="EMBL" id="JARWAK010000004">
    <property type="protein sequence ID" value="MDR5866515.1"/>
    <property type="molecule type" value="Genomic_DNA"/>
</dbReference>
<proteinExistence type="predicted"/>
<feature type="region of interest" description="Disordered" evidence="1">
    <location>
        <begin position="359"/>
        <end position="381"/>
    </location>
</feature>
<sequence>MAKLAALNAVRLPAASSLRRLPNRKNAVSSRELALFDDRTLFYDVFIDAEASRLRAIGPPALNLRKALARMTLRINGARVRYRLRELPEQKLSLLEARITPLAINDISFELGDFVSRHRLPPLALPKGRKVLAAISKNNRLEWISAWVDFYRHNYGIDDVILYDNGSDNIEALETALRGRATVIRWNFPYGPPGRRHNKFAQPGALNHCLRKFAGQGRLFNFDIDELLIADPDQLETELEGRDTLYFESYNVPFVRPERAPYTHFDFTRRYAERRRSARKFVCLSEGVDVISQHNTWSPLLLPGKRPLRRNRPQRMTSEHAYFLHFLGITTNWQPHLNKLEEVGLDGLVLDDSHLRRRPKSTATGDAFTPNADPVPESAAD</sequence>
<dbReference type="RefSeq" id="WP_309652114.1">
    <property type="nucleotide sequence ID" value="NZ_JARWAK010000004.1"/>
</dbReference>
<organism evidence="2 3">
    <name type="scientific">Halomonas koreensis</name>
    <dbReference type="NCBI Taxonomy" id="245385"/>
    <lineage>
        <taxon>Bacteria</taxon>
        <taxon>Pseudomonadati</taxon>
        <taxon>Pseudomonadota</taxon>
        <taxon>Gammaproteobacteria</taxon>
        <taxon>Oceanospirillales</taxon>
        <taxon>Halomonadaceae</taxon>
        <taxon>Halomonas</taxon>
    </lineage>
</organism>
<reference evidence="2 3" key="1">
    <citation type="submission" date="2023-04" db="EMBL/GenBank/DDBJ databases">
        <title>A long-awaited taxogenomic arrangement of the family Halomonadaceae.</title>
        <authorList>
            <person name="De La Haba R."/>
            <person name="Chuvochina M."/>
            <person name="Wittouck S."/>
            <person name="Arahal D.R."/>
            <person name="Sanchez-Porro C."/>
            <person name="Hugenholtz P."/>
            <person name="Ventosa A."/>
        </authorList>
    </citation>
    <scope>NUCLEOTIDE SEQUENCE [LARGE SCALE GENOMIC DNA]</scope>
    <source>
        <strain evidence="2 3">DSM 23530</strain>
    </source>
</reference>
<accession>A0ABU1G0P4</accession>
<dbReference type="Proteomes" id="UP001264519">
    <property type="component" value="Unassembled WGS sequence"/>
</dbReference>
<comment type="caution">
    <text evidence="2">The sequence shown here is derived from an EMBL/GenBank/DDBJ whole genome shotgun (WGS) entry which is preliminary data.</text>
</comment>